<dbReference type="Proteomes" id="UP000595917">
    <property type="component" value="Chromosome"/>
</dbReference>
<protein>
    <submittedName>
        <fullName evidence="1">TRAP transporter TatT component family protein</fullName>
    </submittedName>
</protein>
<organism evidence="1 2">
    <name type="scientific">Breznakiella homolactica</name>
    <dbReference type="NCBI Taxonomy" id="2798577"/>
    <lineage>
        <taxon>Bacteria</taxon>
        <taxon>Pseudomonadati</taxon>
        <taxon>Spirochaetota</taxon>
        <taxon>Spirochaetia</taxon>
        <taxon>Spirochaetales</taxon>
        <taxon>Breznakiellaceae</taxon>
        <taxon>Breznakiella</taxon>
    </lineage>
</organism>
<reference evidence="1" key="1">
    <citation type="submission" date="2021-01" db="EMBL/GenBank/DDBJ databases">
        <title>Description of Breznakiella homolactica.</title>
        <authorList>
            <person name="Song Y."/>
            <person name="Brune A."/>
        </authorList>
    </citation>
    <scope>NUCLEOTIDE SEQUENCE</scope>
    <source>
        <strain evidence="1">RmG30</strain>
    </source>
</reference>
<proteinExistence type="predicted"/>
<dbReference type="EMBL" id="CP067089">
    <property type="protein sequence ID" value="QQO08559.1"/>
    <property type="molecule type" value="Genomic_DNA"/>
</dbReference>
<dbReference type="Pfam" id="PF16811">
    <property type="entry name" value="TAtT"/>
    <property type="match status" value="1"/>
</dbReference>
<sequence>MKKTVSRGGCFILGALVLGLTLFTSCSTSNMAMKAVSDMLTGSGSTDAFTADNDPELVGDALPFAIKLYEVLLSKNPDHDGLLLTTGSLFVMYANAFVQGPASMLSPGEYSERDAQYKRAKNLYIRGVDILSRGLENKYPGFADAYDSGSLDTVLSKMGAGDVPLLYWTVAGTLSAYSLDPFDLKFGLKVPQLAAMIARAYELDPDFNDGAIDDFYILFYASLPASLGGNPGLVDRHFELALERSRGLSAGPYVSYATSVCIPAQNYPLFKEYLNKALEIDPDANPSGRLVNIISQRKARYLLDSAPEYFIDLGEDEALYYGDFYEYD</sequence>
<accession>A0A7T7XLE3</accession>
<name>A0A7T7XLE3_9SPIR</name>
<dbReference type="Gene3D" id="1.25.40.920">
    <property type="entry name" value="TRAP transporter T-component"/>
    <property type="match status" value="1"/>
</dbReference>
<dbReference type="RefSeq" id="WP_215625865.1">
    <property type="nucleotide sequence ID" value="NZ_CP067089.2"/>
</dbReference>
<dbReference type="InterPro" id="IPR031823">
    <property type="entry name" value="TatT"/>
</dbReference>
<keyword evidence="2" id="KW-1185">Reference proteome</keyword>
<evidence type="ECO:0000313" key="2">
    <source>
        <dbReference type="Proteomes" id="UP000595917"/>
    </source>
</evidence>
<dbReference type="PROSITE" id="PS51257">
    <property type="entry name" value="PROKAR_LIPOPROTEIN"/>
    <property type="match status" value="1"/>
</dbReference>
<gene>
    <name evidence="1" type="ORF">JFL75_16720</name>
</gene>
<dbReference type="InterPro" id="IPR038537">
    <property type="entry name" value="TatT_sf"/>
</dbReference>
<dbReference type="AlphaFoldDB" id="A0A7T7XLE3"/>
<dbReference type="KEGG" id="bhc:JFL75_16720"/>
<evidence type="ECO:0000313" key="1">
    <source>
        <dbReference type="EMBL" id="QQO08559.1"/>
    </source>
</evidence>